<accession>A0AAD7B9B5</accession>
<reference evidence="1" key="1">
    <citation type="submission" date="2023-03" db="EMBL/GenBank/DDBJ databases">
        <title>Massive genome expansion in bonnet fungi (Mycena s.s.) driven by repeated elements and novel gene families across ecological guilds.</title>
        <authorList>
            <consortium name="Lawrence Berkeley National Laboratory"/>
            <person name="Harder C.B."/>
            <person name="Miyauchi S."/>
            <person name="Viragh M."/>
            <person name="Kuo A."/>
            <person name="Thoen E."/>
            <person name="Andreopoulos B."/>
            <person name="Lu D."/>
            <person name="Skrede I."/>
            <person name="Drula E."/>
            <person name="Henrissat B."/>
            <person name="Morin E."/>
            <person name="Kohler A."/>
            <person name="Barry K."/>
            <person name="LaButti K."/>
            <person name="Morin E."/>
            <person name="Salamov A."/>
            <person name="Lipzen A."/>
            <person name="Mereny Z."/>
            <person name="Hegedus B."/>
            <person name="Baldrian P."/>
            <person name="Stursova M."/>
            <person name="Weitz H."/>
            <person name="Taylor A."/>
            <person name="Grigoriev I.V."/>
            <person name="Nagy L.G."/>
            <person name="Martin F."/>
            <person name="Kauserud H."/>
        </authorList>
    </citation>
    <scope>NUCLEOTIDE SEQUENCE</scope>
    <source>
        <strain evidence="1">CBHHK067</strain>
    </source>
</reference>
<proteinExistence type="predicted"/>
<evidence type="ECO:0000313" key="1">
    <source>
        <dbReference type="EMBL" id="KAJ7613805.1"/>
    </source>
</evidence>
<keyword evidence="2" id="KW-1185">Reference proteome</keyword>
<organism evidence="1 2">
    <name type="scientific">Mycena rosella</name>
    <name type="common">Pink bonnet</name>
    <name type="synonym">Agaricus rosellus</name>
    <dbReference type="NCBI Taxonomy" id="1033263"/>
    <lineage>
        <taxon>Eukaryota</taxon>
        <taxon>Fungi</taxon>
        <taxon>Dikarya</taxon>
        <taxon>Basidiomycota</taxon>
        <taxon>Agaricomycotina</taxon>
        <taxon>Agaricomycetes</taxon>
        <taxon>Agaricomycetidae</taxon>
        <taxon>Agaricales</taxon>
        <taxon>Marasmiineae</taxon>
        <taxon>Mycenaceae</taxon>
        <taxon>Mycena</taxon>
    </lineage>
</organism>
<dbReference type="Proteomes" id="UP001221757">
    <property type="component" value="Unassembled WGS sequence"/>
</dbReference>
<name>A0AAD7B9B5_MYCRO</name>
<sequence>MDGHKPALNHEDLSGEHSFNVGDLAVALIRMQDAVAAAVVRVTVLEKNKLHVDLRYSSTPYSAGYLCGRHEGNPVGTKWVWAGDYSKFDPLNGAASTVEGGNRKALTVKIPGALLHPLDAEVESIDVLCLADLEAMRTRNFTQTWGIAHDDLMAVFSAMYERLEVTPLLQLLPKRGKSDTFPYTSSREFVLENATQALSQKQHDDSQKIACFQCHSLIKPDESRAHVGQHILRAMRCVREPRLIEKVALPDPCGFCGRAGCGVKMIK</sequence>
<comment type="caution">
    <text evidence="1">The sequence shown here is derived from an EMBL/GenBank/DDBJ whole genome shotgun (WGS) entry which is preliminary data.</text>
</comment>
<gene>
    <name evidence="1" type="ORF">B0H17DRAFT_1153078</name>
</gene>
<dbReference type="EMBL" id="JARKIE010000884">
    <property type="protein sequence ID" value="KAJ7613805.1"/>
    <property type="molecule type" value="Genomic_DNA"/>
</dbReference>
<protein>
    <submittedName>
        <fullName evidence="1">Uncharacterized protein</fullName>
    </submittedName>
</protein>
<dbReference type="AlphaFoldDB" id="A0AAD7B9B5"/>
<evidence type="ECO:0000313" key="2">
    <source>
        <dbReference type="Proteomes" id="UP001221757"/>
    </source>
</evidence>